<dbReference type="Proteomes" id="UP001642502">
    <property type="component" value="Unassembled WGS sequence"/>
</dbReference>
<feature type="transmembrane region" description="Helical" evidence="2">
    <location>
        <begin position="44"/>
        <end position="65"/>
    </location>
</feature>
<name>A0ABP0DWE5_9PEZI</name>
<keyword evidence="2" id="KW-0812">Transmembrane</keyword>
<accession>A0ABP0DWE5</accession>
<evidence type="ECO:0000256" key="2">
    <source>
        <dbReference type="SAM" id="Phobius"/>
    </source>
</evidence>
<keyword evidence="4" id="KW-1185">Reference proteome</keyword>
<proteinExistence type="predicted"/>
<evidence type="ECO:0000313" key="4">
    <source>
        <dbReference type="Proteomes" id="UP001642502"/>
    </source>
</evidence>
<feature type="transmembrane region" description="Helical" evidence="2">
    <location>
        <begin position="193"/>
        <end position="213"/>
    </location>
</feature>
<organism evidence="3 4">
    <name type="scientific">Sporothrix epigloea</name>
    <dbReference type="NCBI Taxonomy" id="1892477"/>
    <lineage>
        <taxon>Eukaryota</taxon>
        <taxon>Fungi</taxon>
        <taxon>Dikarya</taxon>
        <taxon>Ascomycota</taxon>
        <taxon>Pezizomycotina</taxon>
        <taxon>Sordariomycetes</taxon>
        <taxon>Sordariomycetidae</taxon>
        <taxon>Ophiostomatales</taxon>
        <taxon>Ophiostomataceae</taxon>
        <taxon>Sporothrix</taxon>
    </lineage>
</organism>
<keyword evidence="2" id="KW-1133">Transmembrane helix</keyword>
<feature type="transmembrane region" description="Helical" evidence="2">
    <location>
        <begin position="98"/>
        <end position="122"/>
    </location>
</feature>
<comment type="caution">
    <text evidence="3">The sequence shown here is derived from an EMBL/GenBank/DDBJ whole genome shotgun (WGS) entry which is preliminary data.</text>
</comment>
<gene>
    <name evidence="3" type="ORF">SEPCBS119000_005186</name>
</gene>
<feature type="compositionally biased region" description="Basic and acidic residues" evidence="1">
    <location>
        <begin position="14"/>
        <end position="26"/>
    </location>
</feature>
<feature type="transmembrane region" description="Helical" evidence="2">
    <location>
        <begin position="134"/>
        <end position="156"/>
    </location>
</feature>
<dbReference type="EMBL" id="CAWUON010000091">
    <property type="protein sequence ID" value="CAK7272554.1"/>
    <property type="molecule type" value="Genomic_DNA"/>
</dbReference>
<evidence type="ECO:0000256" key="1">
    <source>
        <dbReference type="SAM" id="MobiDB-lite"/>
    </source>
</evidence>
<evidence type="ECO:0000313" key="3">
    <source>
        <dbReference type="EMBL" id="CAK7272554.1"/>
    </source>
</evidence>
<reference evidence="3 4" key="1">
    <citation type="submission" date="2024-01" db="EMBL/GenBank/DDBJ databases">
        <authorList>
            <person name="Allen C."/>
            <person name="Tagirdzhanova G."/>
        </authorList>
    </citation>
    <scope>NUCLEOTIDE SEQUENCE [LARGE SCALE GENOMIC DNA]</scope>
    <source>
        <strain evidence="3 4">CBS 119000</strain>
    </source>
</reference>
<keyword evidence="2" id="KW-0472">Membrane</keyword>
<feature type="region of interest" description="Disordered" evidence="1">
    <location>
        <begin position="1"/>
        <end position="26"/>
    </location>
</feature>
<sequence length="234" mass="24728">MTCLEKQPSSSCELKADPAHRSSQEKARSAVQLRTIRLVDGARAGVSLLALFLGLAGLVATSLAIRDYNVSRFGPLTGSLAWLSVWPDNSAFDIQPTVSLAVGFALVVLANAVALAADLRFIRARLAAAVHRPVALAAPLVGLVAALVSVISSYVANQSAAVDTLTSWSCRWRFLQNTGPAPPFASLCRTGHAGLNLAILLIPIEFFACVLVGHSVKLRRMPGHISTNHVEASV</sequence>
<evidence type="ECO:0008006" key="5">
    <source>
        <dbReference type="Google" id="ProtNLM"/>
    </source>
</evidence>
<protein>
    <recommendedName>
        <fullName evidence="5">Integral membrane protein</fullName>
    </recommendedName>
</protein>